<dbReference type="Proteomes" id="UP001147746">
    <property type="component" value="Unassembled WGS sequence"/>
</dbReference>
<organism evidence="2 3">
    <name type="scientific">Penicillium atrosanguineum</name>
    <dbReference type="NCBI Taxonomy" id="1132637"/>
    <lineage>
        <taxon>Eukaryota</taxon>
        <taxon>Fungi</taxon>
        <taxon>Dikarya</taxon>
        <taxon>Ascomycota</taxon>
        <taxon>Pezizomycotina</taxon>
        <taxon>Eurotiomycetes</taxon>
        <taxon>Eurotiomycetidae</taxon>
        <taxon>Eurotiales</taxon>
        <taxon>Aspergillaceae</taxon>
        <taxon>Penicillium</taxon>
    </lineage>
</organism>
<feature type="compositionally biased region" description="Basic and acidic residues" evidence="1">
    <location>
        <begin position="126"/>
        <end position="146"/>
    </location>
</feature>
<dbReference type="EMBL" id="JAPZBO010000004">
    <property type="protein sequence ID" value="KAJ5318414.1"/>
    <property type="molecule type" value="Genomic_DNA"/>
</dbReference>
<feature type="region of interest" description="Disordered" evidence="1">
    <location>
        <begin position="122"/>
        <end position="146"/>
    </location>
</feature>
<keyword evidence="3" id="KW-1185">Reference proteome</keyword>
<dbReference type="AlphaFoldDB" id="A0A9W9U4X2"/>
<gene>
    <name evidence="2" type="ORF">N7476_004834</name>
</gene>
<reference evidence="2" key="2">
    <citation type="journal article" date="2023" name="IMA Fungus">
        <title>Comparative genomic study of the Penicillium genus elucidates a diverse pangenome and 15 lateral gene transfer events.</title>
        <authorList>
            <person name="Petersen C."/>
            <person name="Sorensen T."/>
            <person name="Nielsen M.R."/>
            <person name="Sondergaard T.E."/>
            <person name="Sorensen J.L."/>
            <person name="Fitzpatrick D.A."/>
            <person name="Frisvad J.C."/>
            <person name="Nielsen K.L."/>
        </authorList>
    </citation>
    <scope>NUCLEOTIDE SEQUENCE</scope>
    <source>
        <strain evidence="2">IBT 21472</strain>
    </source>
</reference>
<evidence type="ECO:0000313" key="3">
    <source>
        <dbReference type="Proteomes" id="UP001147746"/>
    </source>
</evidence>
<protein>
    <submittedName>
        <fullName evidence="2">Uncharacterized protein</fullName>
    </submittedName>
</protein>
<name>A0A9W9U4X2_9EURO</name>
<accession>A0A9W9U4X2</accession>
<evidence type="ECO:0000256" key="1">
    <source>
        <dbReference type="SAM" id="MobiDB-lite"/>
    </source>
</evidence>
<comment type="caution">
    <text evidence="2">The sequence shown here is derived from an EMBL/GenBank/DDBJ whole genome shotgun (WGS) entry which is preliminary data.</text>
</comment>
<reference evidence="2" key="1">
    <citation type="submission" date="2022-12" db="EMBL/GenBank/DDBJ databases">
        <authorList>
            <person name="Petersen C."/>
        </authorList>
    </citation>
    <scope>NUCLEOTIDE SEQUENCE</scope>
    <source>
        <strain evidence="2">IBT 21472</strain>
    </source>
</reference>
<proteinExistence type="predicted"/>
<sequence>MKACEGPYIQPPTQHTRIEVSSLLNHPTDDEQVPPIVSYAQHVSVIPPSHGHSPPIRDSCLSRLEQFQQGRYSASPDNKIGAASATPVMVQEGGISLTVQHSHQNSISRRLSKPADFSQNLCPSQKRSDWSETGLHAERAQRRGSHREEYEEEEMHFIWYHRVDLRWQWKWIREKFNREFSSHKPRSFQGLQCKFYRFIKGMKSHTSREQYPVHNSKPQNDGACFGNDIHSPHLNLDEWAKLWYPGVHKSRQELLQKPNSSPSKSNLAFVTR</sequence>
<evidence type="ECO:0000313" key="2">
    <source>
        <dbReference type="EMBL" id="KAJ5318414.1"/>
    </source>
</evidence>